<evidence type="ECO:0000313" key="11">
    <source>
        <dbReference type="EMBL" id="GCE59755.1"/>
    </source>
</evidence>
<proteinExistence type="inferred from homology"/>
<feature type="binding site" evidence="8">
    <location>
        <begin position="10"/>
        <end position="15"/>
    </location>
    <ligand>
        <name>NADP(+)</name>
        <dbReference type="ChEBI" id="CHEBI:58349"/>
    </ligand>
</feature>
<feature type="active site" description="Proton donor" evidence="6">
    <location>
        <position position="191"/>
    </location>
</feature>
<evidence type="ECO:0000256" key="9">
    <source>
        <dbReference type="RuleBase" id="RU000485"/>
    </source>
</evidence>
<dbReference type="FunFam" id="3.40.50.720:FF:000007">
    <property type="entry name" value="6-phosphogluconate dehydrogenase, decarboxylating"/>
    <property type="match status" value="1"/>
</dbReference>
<dbReference type="Pfam" id="PF03446">
    <property type="entry name" value="NAD_binding_2"/>
    <property type="match status" value="1"/>
</dbReference>
<evidence type="ECO:0000256" key="4">
    <source>
        <dbReference type="ARBA" id="ARBA00023064"/>
    </source>
</evidence>
<feature type="binding site" description="in other chain" evidence="7">
    <location>
        <position position="103"/>
    </location>
    <ligand>
        <name>substrate</name>
        <note>ligand shared between dimeric partners</note>
    </ligand>
</feature>
<evidence type="ECO:0000256" key="5">
    <source>
        <dbReference type="PIRNR" id="PIRNR000109"/>
    </source>
</evidence>
<dbReference type="GO" id="GO:0019521">
    <property type="term" value="P:D-gluconate metabolic process"/>
    <property type="evidence" value="ECO:0007669"/>
    <property type="project" value="UniProtKB-KW"/>
</dbReference>
<dbReference type="GO" id="GO:0004616">
    <property type="term" value="F:phosphogluconate dehydrogenase (decarboxylating) activity"/>
    <property type="evidence" value="ECO:0007669"/>
    <property type="project" value="UniProtKB-EC"/>
</dbReference>
<name>A0A402DC08_MICAE</name>
<dbReference type="RefSeq" id="WP_002750762.1">
    <property type="nucleotide sequence ID" value="NZ_BIFY01000021.1"/>
</dbReference>
<dbReference type="GO" id="GO:0050661">
    <property type="term" value="F:NADP binding"/>
    <property type="evidence" value="ECO:0007669"/>
    <property type="project" value="InterPro"/>
</dbReference>
<reference evidence="12" key="1">
    <citation type="submission" date="2018-12" db="EMBL/GenBank/DDBJ databases">
        <title>Genome sequence of Microcystis aeruginosa NIES-4285.</title>
        <authorList>
            <person name="Tanabe Y."/>
        </authorList>
    </citation>
    <scope>NUCLEOTIDE SEQUENCE [LARGE SCALE GENOMIC DNA]</scope>
    <source>
        <strain evidence="12">NIES-4285</strain>
    </source>
</reference>
<dbReference type="NCBIfam" id="TIGR00873">
    <property type="entry name" value="gnd"/>
    <property type="match status" value="1"/>
</dbReference>
<dbReference type="InterPro" id="IPR006114">
    <property type="entry name" value="6PGDH_C"/>
</dbReference>
<dbReference type="InterPro" id="IPR008927">
    <property type="entry name" value="6-PGluconate_DH-like_C_sf"/>
</dbReference>
<feature type="binding site" evidence="7">
    <location>
        <position position="448"/>
    </location>
    <ligand>
        <name>substrate</name>
        <note>ligand shared between dimeric partners</note>
    </ligand>
</feature>
<evidence type="ECO:0000256" key="1">
    <source>
        <dbReference type="ARBA" id="ARBA00008419"/>
    </source>
</evidence>
<keyword evidence="3 5" id="KW-0560">Oxidoreductase</keyword>
<comment type="subunit">
    <text evidence="2 5">Homodimer.</text>
</comment>
<sequence>MTKRTFGVIGLAVMGENLALNVESRGFPIAVYNRTASKTKEFMETRAVGKDVKAAYSLEEFVQILERPRKILVMVKAGPPVDAVIEQLKPLLEEGDMIIDGGNSLYEDTERRTRDLESTTKLGFVGMGVSGGEEGALHGPSLMPGGTEFAYRELEPILTKIAAQVDDGPCVTYVGSGGAGHYVKMVHNGIEYGDMQLIAEAYDVLKNGLGLSNQQLQETFAEWNRTDELNSYLIEITADIFKCVDPETGHHLVDLILDSAGQKGTGRWTVLSSLELGVPIPTIYAAVNARVMSAYKDERVAASKELPGPGETYPGDAALFVDKVRDALYCSKMCSYAQGMALIAKASQEFNYNISLPESARIWKGGCIIRAGFLDKIRKAFAENPGLPNLLLAPEFKQSILDRQEAWREVLVLANKLGIPVPAFSSSLDYFDSYRRANLPQNLTQAQRDYFGAHTYERTDKPRGEFFHTEWMTES</sequence>
<feature type="binding site" description="in other chain" evidence="7">
    <location>
        <position position="263"/>
    </location>
    <ligand>
        <name>substrate</name>
        <note>ligand shared between dimeric partners</note>
    </ligand>
</feature>
<dbReference type="Proteomes" id="UP000289660">
    <property type="component" value="Unassembled WGS sequence"/>
</dbReference>
<dbReference type="InterPro" id="IPR006183">
    <property type="entry name" value="Pgluconate_DH"/>
</dbReference>
<evidence type="ECO:0000256" key="6">
    <source>
        <dbReference type="PIRSR" id="PIRSR000109-1"/>
    </source>
</evidence>
<organism evidence="11 12">
    <name type="scientific">Microcystis aeruginosa NIES-4285</name>
    <dbReference type="NCBI Taxonomy" id="2497681"/>
    <lineage>
        <taxon>Bacteria</taxon>
        <taxon>Bacillati</taxon>
        <taxon>Cyanobacteriota</taxon>
        <taxon>Cyanophyceae</taxon>
        <taxon>Oscillatoriophycideae</taxon>
        <taxon>Chroococcales</taxon>
        <taxon>Microcystaceae</taxon>
        <taxon>Microcystis</taxon>
    </lineage>
</organism>
<evidence type="ECO:0000256" key="2">
    <source>
        <dbReference type="ARBA" id="ARBA00011738"/>
    </source>
</evidence>
<dbReference type="SUPFAM" id="SSF48179">
    <property type="entry name" value="6-phosphogluconate dehydrogenase C-terminal domain-like"/>
    <property type="match status" value="1"/>
</dbReference>
<feature type="binding site" evidence="8">
    <location>
        <begin position="33"/>
        <end position="35"/>
    </location>
    <ligand>
        <name>NADP(+)</name>
        <dbReference type="ChEBI" id="CHEBI:58349"/>
    </ligand>
</feature>
<dbReference type="EC" id="1.1.1.44" evidence="5 9"/>
<evidence type="ECO:0000256" key="7">
    <source>
        <dbReference type="PIRSR" id="PIRSR000109-2"/>
    </source>
</evidence>
<dbReference type="NCBIfam" id="NF006765">
    <property type="entry name" value="PRK09287.1"/>
    <property type="match status" value="1"/>
</dbReference>
<gene>
    <name evidence="11" type="primary">gnd</name>
    <name evidence="11" type="ORF">MiAbB_01674</name>
</gene>
<feature type="active site" description="Proton acceptor" evidence="6">
    <location>
        <position position="184"/>
    </location>
</feature>
<keyword evidence="4 9" id="KW-0311">Gluconate utilization</keyword>
<comment type="similarity">
    <text evidence="1 5 9">Belongs to the 6-phosphogluconate dehydrogenase family.</text>
</comment>
<comment type="caution">
    <text evidence="11">The sequence shown here is derived from an EMBL/GenBank/DDBJ whole genome shotgun (WGS) entry which is preliminary data.</text>
</comment>
<dbReference type="InterPro" id="IPR036291">
    <property type="entry name" value="NAD(P)-bd_dom_sf"/>
</dbReference>
<dbReference type="Gene3D" id="1.20.5.320">
    <property type="entry name" value="6-Phosphogluconate Dehydrogenase, domain 3"/>
    <property type="match status" value="1"/>
</dbReference>
<dbReference type="Pfam" id="PF00393">
    <property type="entry name" value="6PGD"/>
    <property type="match status" value="1"/>
</dbReference>
<dbReference type="GO" id="GO:0006098">
    <property type="term" value="P:pentose-phosphate shunt"/>
    <property type="evidence" value="ECO:0007669"/>
    <property type="project" value="UniProtKB-UniPathway"/>
</dbReference>
<dbReference type="Gene3D" id="3.40.50.720">
    <property type="entry name" value="NAD(P)-binding Rossmann-like Domain"/>
    <property type="match status" value="1"/>
</dbReference>
<evidence type="ECO:0000256" key="3">
    <source>
        <dbReference type="ARBA" id="ARBA00023002"/>
    </source>
</evidence>
<dbReference type="InterPro" id="IPR006115">
    <property type="entry name" value="6PGDH_NADP-bd"/>
</dbReference>
<feature type="domain" description="6-phosphogluconate dehydrogenase C-terminal" evidence="10">
    <location>
        <begin position="180"/>
        <end position="472"/>
    </location>
</feature>
<dbReference type="SMART" id="SM01350">
    <property type="entry name" value="6PGD"/>
    <property type="match status" value="1"/>
</dbReference>
<feature type="binding site" description="in other chain" evidence="7">
    <location>
        <position position="192"/>
    </location>
    <ligand>
        <name>substrate</name>
        <note>ligand shared between dimeric partners</note>
    </ligand>
</feature>
<accession>A0A402DC08</accession>
<dbReference type="InterPro" id="IPR013328">
    <property type="entry name" value="6PGD_dom2"/>
</dbReference>
<comment type="pathway">
    <text evidence="5 9">Carbohydrate degradation; pentose phosphate pathway; D-ribulose 5-phosphate from D-glucose 6-phosphate (oxidative stage): step 3/3.</text>
</comment>
<protein>
    <recommendedName>
        <fullName evidence="5 9">6-phosphogluconate dehydrogenase, decarboxylating</fullName>
        <ecNumber evidence="5 9">1.1.1.44</ecNumber>
    </recommendedName>
</protein>
<dbReference type="UniPathway" id="UPA00115">
    <property type="reaction ID" value="UER00410"/>
</dbReference>
<evidence type="ECO:0000256" key="8">
    <source>
        <dbReference type="PIRSR" id="PIRSR000109-3"/>
    </source>
</evidence>
<dbReference type="InterPro" id="IPR006113">
    <property type="entry name" value="6PGDH_Gnd/GntZ"/>
</dbReference>
<feature type="binding site" description="in other chain" evidence="7">
    <location>
        <position position="290"/>
    </location>
    <ligand>
        <name>substrate</name>
        <note>ligand shared between dimeric partners</note>
    </ligand>
</feature>
<dbReference type="PROSITE" id="PS00461">
    <property type="entry name" value="6PGD"/>
    <property type="match status" value="1"/>
</dbReference>
<comment type="catalytic activity">
    <reaction evidence="5 9">
        <text>6-phospho-D-gluconate + NADP(+) = D-ribulose 5-phosphate + CO2 + NADPH</text>
        <dbReference type="Rhea" id="RHEA:10116"/>
        <dbReference type="ChEBI" id="CHEBI:16526"/>
        <dbReference type="ChEBI" id="CHEBI:57783"/>
        <dbReference type="ChEBI" id="CHEBI:58121"/>
        <dbReference type="ChEBI" id="CHEBI:58349"/>
        <dbReference type="ChEBI" id="CHEBI:58759"/>
        <dbReference type="EC" id="1.1.1.44"/>
    </reaction>
</comment>
<dbReference type="SUPFAM" id="SSF51735">
    <property type="entry name" value="NAD(P)-binding Rossmann-fold domains"/>
    <property type="match status" value="1"/>
</dbReference>
<feature type="binding site" description="in other chain" evidence="7">
    <location>
        <begin position="187"/>
        <end position="188"/>
    </location>
    <ligand>
        <name>substrate</name>
        <note>ligand shared between dimeric partners</note>
    </ligand>
</feature>
<feature type="binding site" evidence="8">
    <location>
        <begin position="75"/>
        <end position="77"/>
    </location>
    <ligand>
        <name>NADP(+)</name>
        <dbReference type="ChEBI" id="CHEBI:58349"/>
    </ligand>
</feature>
<feature type="binding site" evidence="8">
    <location>
        <position position="103"/>
    </location>
    <ligand>
        <name>NADP(+)</name>
        <dbReference type="ChEBI" id="CHEBI:58349"/>
    </ligand>
</feature>
<comment type="function">
    <text evidence="5">Catalyzes the oxidative decarboxylation of 6-phosphogluconate to ribulose 5-phosphate and CO(2), with concomitant reduction of NADP to NADPH.</text>
</comment>
<keyword evidence="5 9" id="KW-0521">NADP</keyword>
<feature type="binding site" description="in other chain" evidence="7">
    <location>
        <begin position="130"/>
        <end position="132"/>
    </location>
    <ligand>
        <name>substrate</name>
        <note>ligand shared between dimeric partners</note>
    </ligand>
</feature>
<dbReference type="PANTHER" id="PTHR11811">
    <property type="entry name" value="6-PHOSPHOGLUCONATE DEHYDROGENASE"/>
    <property type="match status" value="1"/>
</dbReference>
<keyword evidence="5 9" id="KW-0570">Pentose shunt</keyword>
<dbReference type="InterPro" id="IPR006184">
    <property type="entry name" value="6PGdom_BS"/>
</dbReference>
<evidence type="ECO:0000259" key="10">
    <source>
        <dbReference type="SMART" id="SM01350"/>
    </source>
</evidence>
<evidence type="ECO:0000313" key="12">
    <source>
        <dbReference type="Proteomes" id="UP000289660"/>
    </source>
</evidence>
<dbReference type="PRINTS" id="PR00076">
    <property type="entry name" value="6PGDHDRGNASE"/>
</dbReference>
<dbReference type="PIRSF" id="PIRSF000109">
    <property type="entry name" value="6PGD"/>
    <property type="match status" value="1"/>
</dbReference>
<dbReference type="Gene3D" id="1.10.1040.10">
    <property type="entry name" value="N-(1-d-carboxylethyl)-l-norvaline Dehydrogenase, domain 2"/>
    <property type="match status" value="1"/>
</dbReference>
<dbReference type="FunFam" id="1.20.5.320:FF:000001">
    <property type="entry name" value="6-phosphogluconate dehydrogenase, decarboxylating"/>
    <property type="match status" value="1"/>
</dbReference>
<dbReference type="EMBL" id="BIFY01000021">
    <property type="protein sequence ID" value="GCE59755.1"/>
    <property type="molecule type" value="Genomic_DNA"/>
</dbReference>
<feature type="binding site" evidence="7">
    <location>
        <position position="454"/>
    </location>
    <ligand>
        <name>substrate</name>
        <note>ligand shared between dimeric partners</note>
    </ligand>
</feature>
<dbReference type="AlphaFoldDB" id="A0A402DC08"/>
<dbReference type="FunFam" id="1.10.1040.10:FF:000002">
    <property type="entry name" value="6-phosphogluconate dehydrogenase, decarboxylating"/>
    <property type="match status" value="1"/>
</dbReference>